<keyword evidence="2" id="KW-1185">Reference proteome</keyword>
<evidence type="ECO:0000313" key="2">
    <source>
        <dbReference type="Proteomes" id="UP001295684"/>
    </source>
</evidence>
<dbReference type="EMBL" id="CAMPGE010019743">
    <property type="protein sequence ID" value="CAI2378055.1"/>
    <property type="molecule type" value="Genomic_DNA"/>
</dbReference>
<name>A0AAD1XTQ1_EUPCR</name>
<protein>
    <submittedName>
        <fullName evidence="1">Uncharacterized protein</fullName>
    </submittedName>
</protein>
<organism evidence="1 2">
    <name type="scientific">Euplotes crassus</name>
    <dbReference type="NCBI Taxonomy" id="5936"/>
    <lineage>
        <taxon>Eukaryota</taxon>
        <taxon>Sar</taxon>
        <taxon>Alveolata</taxon>
        <taxon>Ciliophora</taxon>
        <taxon>Intramacronucleata</taxon>
        <taxon>Spirotrichea</taxon>
        <taxon>Hypotrichia</taxon>
        <taxon>Euplotida</taxon>
        <taxon>Euplotidae</taxon>
        <taxon>Moneuplotes</taxon>
    </lineage>
</organism>
<accession>A0AAD1XTQ1</accession>
<sequence length="262" mass="30867">MEYCKYLEEETLEEEKQLLYDCYYLMKWDEAIGYSMAFGYGAIDTLNLRYGDENRYNSWIPKLWMHPGDKKLRLSVDVKNMSKKCLKRYLSNCEKAKFEKIEINCHRLNFKTPVKCMIPSLIKILPNVLLKCKFSHLSIQGSQLFQIFCNINKMTYLGFAFCTLQTIKAIPCVKKISEIDVLCLRECTNNSEFLSLDHPELYSLFSLMNKLELQKSLMVVKVHYNSPKTCYSKIIDLKKTLEYNKTLFRLWNTSNGDYTKLS</sequence>
<reference evidence="1" key="1">
    <citation type="submission" date="2023-07" db="EMBL/GenBank/DDBJ databases">
        <authorList>
            <consortium name="AG Swart"/>
            <person name="Singh M."/>
            <person name="Singh A."/>
            <person name="Seah K."/>
            <person name="Emmerich C."/>
        </authorList>
    </citation>
    <scope>NUCLEOTIDE SEQUENCE</scope>
    <source>
        <strain evidence="1">DP1</strain>
    </source>
</reference>
<gene>
    <name evidence="1" type="ORF">ECRASSUSDP1_LOCUS19446</name>
</gene>
<dbReference type="AlphaFoldDB" id="A0AAD1XTQ1"/>
<evidence type="ECO:0000313" key="1">
    <source>
        <dbReference type="EMBL" id="CAI2378055.1"/>
    </source>
</evidence>
<comment type="caution">
    <text evidence="1">The sequence shown here is derived from an EMBL/GenBank/DDBJ whole genome shotgun (WGS) entry which is preliminary data.</text>
</comment>
<proteinExistence type="predicted"/>
<dbReference type="Proteomes" id="UP001295684">
    <property type="component" value="Unassembled WGS sequence"/>
</dbReference>